<comment type="caution">
    <text evidence="2">The sequence shown here is derived from an EMBL/GenBank/DDBJ whole genome shotgun (WGS) entry which is preliminary data.</text>
</comment>
<dbReference type="Proteomes" id="UP000229574">
    <property type="component" value="Unassembled WGS sequence"/>
</dbReference>
<reference evidence="3" key="1">
    <citation type="submission" date="2017-09" db="EMBL/GenBank/DDBJ databases">
        <title>Depth-based differentiation of microbial function through sediment-hosted aquifers and enrichment of novel symbionts in the deep terrestrial subsurface.</title>
        <authorList>
            <person name="Probst A.J."/>
            <person name="Ladd B."/>
            <person name="Jarett J.K."/>
            <person name="Geller-Mcgrath D.E."/>
            <person name="Sieber C.M.K."/>
            <person name="Emerson J.B."/>
            <person name="Anantharaman K."/>
            <person name="Thomas B.C."/>
            <person name="Malmstrom R."/>
            <person name="Stieglmeier M."/>
            <person name="Klingl A."/>
            <person name="Woyke T."/>
            <person name="Ryan C.M."/>
            <person name="Banfield J.F."/>
        </authorList>
    </citation>
    <scope>NUCLEOTIDE SEQUENCE [LARGE SCALE GENOMIC DNA]</scope>
</reference>
<evidence type="ECO:0000313" key="3">
    <source>
        <dbReference type="Proteomes" id="UP000229574"/>
    </source>
</evidence>
<feature type="domain" description="Glycosyltransferase 2-like" evidence="1">
    <location>
        <begin position="4"/>
        <end position="115"/>
    </location>
</feature>
<dbReference type="EMBL" id="PEYY01000015">
    <property type="protein sequence ID" value="PIS18228.1"/>
    <property type="molecule type" value="Genomic_DNA"/>
</dbReference>
<evidence type="ECO:0000313" key="2">
    <source>
        <dbReference type="EMBL" id="PIS18228.1"/>
    </source>
</evidence>
<gene>
    <name evidence="2" type="ORF">COT54_00360</name>
</gene>
<name>A0A2H0X230_9BACT</name>
<protein>
    <recommendedName>
        <fullName evidence="1">Glycosyltransferase 2-like domain-containing protein</fullName>
    </recommendedName>
</protein>
<dbReference type="PANTHER" id="PTHR10859">
    <property type="entry name" value="GLYCOSYL TRANSFERASE"/>
    <property type="match status" value="1"/>
</dbReference>
<sequence length="194" mass="22064">MAGFPNVKIIYNQHSGKPYALRSGIAEAQGKYVLLTDMDQSTPISELTKLLPYTQKGFDLVIGSRGIHRPNSSFIRKYVISLGFLTVRRIILLPEIIDTQCGFKLIKTELARQIFSQMKLFGRANNVSGWKVTAYDVELLHLAKKLGAKIKEVPVIWKNEDTSLGKSRNFVKESIEMLFEIMRVRINDILGKYD</sequence>
<dbReference type="AlphaFoldDB" id="A0A2H0X230"/>
<dbReference type="InterPro" id="IPR001173">
    <property type="entry name" value="Glyco_trans_2-like"/>
</dbReference>
<proteinExistence type="predicted"/>
<dbReference type="Gene3D" id="3.90.550.10">
    <property type="entry name" value="Spore Coat Polysaccharide Biosynthesis Protein SpsA, Chain A"/>
    <property type="match status" value="1"/>
</dbReference>
<organism evidence="2 3">
    <name type="scientific">Candidatus Collierbacteria bacterium CG09_land_8_20_14_0_10_46_12</name>
    <dbReference type="NCBI Taxonomy" id="1974533"/>
    <lineage>
        <taxon>Bacteria</taxon>
        <taxon>Candidatus Collieribacteriota</taxon>
    </lineage>
</organism>
<dbReference type="GO" id="GO:0006487">
    <property type="term" value="P:protein N-linked glycosylation"/>
    <property type="evidence" value="ECO:0007669"/>
    <property type="project" value="TreeGrafter"/>
</dbReference>
<dbReference type="PANTHER" id="PTHR10859:SF91">
    <property type="entry name" value="DOLICHYL-PHOSPHATE BETA-GLUCOSYLTRANSFERASE"/>
    <property type="match status" value="1"/>
</dbReference>
<dbReference type="SUPFAM" id="SSF53448">
    <property type="entry name" value="Nucleotide-diphospho-sugar transferases"/>
    <property type="match status" value="1"/>
</dbReference>
<evidence type="ECO:0000259" key="1">
    <source>
        <dbReference type="Pfam" id="PF00535"/>
    </source>
</evidence>
<dbReference type="Pfam" id="PF00535">
    <property type="entry name" value="Glycos_transf_2"/>
    <property type="match status" value="1"/>
</dbReference>
<dbReference type="InterPro" id="IPR029044">
    <property type="entry name" value="Nucleotide-diphossugar_trans"/>
</dbReference>
<accession>A0A2H0X230</accession>